<evidence type="ECO:0000313" key="5">
    <source>
        <dbReference type="Proteomes" id="UP001152759"/>
    </source>
</evidence>
<proteinExistence type="inferred from homology"/>
<reference evidence="4" key="1">
    <citation type="submission" date="2021-12" db="EMBL/GenBank/DDBJ databases">
        <authorList>
            <person name="King R."/>
        </authorList>
    </citation>
    <scope>NUCLEOTIDE SEQUENCE</scope>
</reference>
<dbReference type="Proteomes" id="UP001152759">
    <property type="component" value="Chromosome 1"/>
</dbReference>
<feature type="transmembrane region" description="Helical" evidence="2">
    <location>
        <begin position="278"/>
        <end position="299"/>
    </location>
</feature>
<dbReference type="Pfam" id="PF03435">
    <property type="entry name" value="Sacchrp_dh_NADP"/>
    <property type="match status" value="1"/>
</dbReference>
<dbReference type="Gene3D" id="3.40.50.720">
    <property type="entry name" value="NAD(P)-binding Rossmann-like Domain"/>
    <property type="match status" value="1"/>
</dbReference>
<dbReference type="PANTHER" id="PTHR12286">
    <property type="entry name" value="SACCHAROPINE DEHYDROGENASE-LIKE OXIDOREDUCTASE"/>
    <property type="match status" value="1"/>
</dbReference>
<dbReference type="AlphaFoldDB" id="A0A9P0EZW6"/>
<keyword evidence="2" id="KW-0472">Membrane</keyword>
<protein>
    <recommendedName>
        <fullName evidence="3">Saccharopine dehydrogenase NADP binding domain-containing protein</fullName>
    </recommendedName>
</protein>
<accession>A0A9P0EZW6</accession>
<dbReference type="InterPro" id="IPR051276">
    <property type="entry name" value="Saccharopine_DH-like_oxidrdct"/>
</dbReference>
<sequence>MAHTRLDLLIFGATGFTGQFVVTEIVRLAKEHGNLTWGIAGRNIDKLKAALDKSSEKTGVDLSTIPIVLADVKDEGSLKEMAQKTKVVINCCGPYRFFGEPVVKACVENGASHVDVSGEPQFMESMQLKYHKAAEENGVYIVSACGFDCIPADLGTIFLQKHFEGGLNSVEIFLKPGAIKTDKKIKRGAAIHYGTWASAVYGLAHANELSSIRSKLYPQRLPAFQPKLKPRPVIHKNEVVNGRWCLPFLGADRSVVMRSQRHFYDTGKERPVQVCTYMVVQNFLAVIGLIIFGAFFLLMSNFELGRKILLQYPKLCSFGFVSHEGPPEEQEKHTVISIIFHGKGWSEKEKADSLLPNKTVISKITLKSPGYGFTATAVILSAVMILKESKNMPSSGGVYPPAAAFAKTSLIEELMKNDAKFEVISTLTDPGQKA</sequence>
<keyword evidence="2" id="KW-0812">Transmembrane</keyword>
<organism evidence="4 5">
    <name type="scientific">Bemisia tabaci</name>
    <name type="common">Sweetpotato whitefly</name>
    <name type="synonym">Aleurodes tabaci</name>
    <dbReference type="NCBI Taxonomy" id="7038"/>
    <lineage>
        <taxon>Eukaryota</taxon>
        <taxon>Metazoa</taxon>
        <taxon>Ecdysozoa</taxon>
        <taxon>Arthropoda</taxon>
        <taxon>Hexapoda</taxon>
        <taxon>Insecta</taxon>
        <taxon>Pterygota</taxon>
        <taxon>Neoptera</taxon>
        <taxon>Paraneoptera</taxon>
        <taxon>Hemiptera</taxon>
        <taxon>Sternorrhyncha</taxon>
        <taxon>Aleyrodoidea</taxon>
        <taxon>Aleyrodidae</taxon>
        <taxon>Aleyrodinae</taxon>
        <taxon>Bemisia</taxon>
    </lineage>
</organism>
<dbReference type="KEGG" id="btab:109044013"/>
<dbReference type="GO" id="GO:0005886">
    <property type="term" value="C:plasma membrane"/>
    <property type="evidence" value="ECO:0007669"/>
    <property type="project" value="TreeGrafter"/>
</dbReference>
<keyword evidence="5" id="KW-1185">Reference proteome</keyword>
<gene>
    <name evidence="4" type="ORF">BEMITA_LOCUS1960</name>
</gene>
<dbReference type="GO" id="GO:0005739">
    <property type="term" value="C:mitochondrion"/>
    <property type="evidence" value="ECO:0007669"/>
    <property type="project" value="TreeGrafter"/>
</dbReference>
<evidence type="ECO:0000256" key="1">
    <source>
        <dbReference type="ARBA" id="ARBA00038048"/>
    </source>
</evidence>
<keyword evidence="2" id="KW-1133">Transmembrane helix</keyword>
<comment type="similarity">
    <text evidence="1">Belongs to the saccharopine dehydrogenase family.</text>
</comment>
<dbReference type="InterPro" id="IPR005097">
    <property type="entry name" value="Sacchrp_dh_NADP-bd"/>
</dbReference>
<evidence type="ECO:0000313" key="4">
    <source>
        <dbReference type="EMBL" id="CAH0382416.1"/>
    </source>
</evidence>
<name>A0A9P0EZW6_BEMTA</name>
<dbReference type="InterPro" id="IPR036291">
    <property type="entry name" value="NAD(P)-bd_dom_sf"/>
</dbReference>
<dbReference type="FunFam" id="3.40.50.720:FF:000178">
    <property type="entry name" value="Saccharopine dehydrogenase-like oxidoreductase"/>
    <property type="match status" value="1"/>
</dbReference>
<feature type="domain" description="Saccharopine dehydrogenase NADP binding" evidence="3">
    <location>
        <begin position="9"/>
        <end position="142"/>
    </location>
</feature>
<dbReference type="PANTHER" id="PTHR12286:SF5">
    <property type="entry name" value="SACCHAROPINE DEHYDROGENASE-LIKE OXIDOREDUCTASE"/>
    <property type="match status" value="1"/>
</dbReference>
<evidence type="ECO:0000256" key="2">
    <source>
        <dbReference type="SAM" id="Phobius"/>
    </source>
</evidence>
<evidence type="ECO:0000259" key="3">
    <source>
        <dbReference type="Pfam" id="PF03435"/>
    </source>
</evidence>
<dbReference type="GO" id="GO:0009247">
    <property type="term" value="P:glycolipid biosynthetic process"/>
    <property type="evidence" value="ECO:0007669"/>
    <property type="project" value="TreeGrafter"/>
</dbReference>
<dbReference type="GO" id="GO:0005811">
    <property type="term" value="C:lipid droplet"/>
    <property type="evidence" value="ECO:0007669"/>
    <property type="project" value="TreeGrafter"/>
</dbReference>
<dbReference type="SUPFAM" id="SSF51735">
    <property type="entry name" value="NAD(P)-binding Rossmann-fold domains"/>
    <property type="match status" value="1"/>
</dbReference>
<dbReference type="EMBL" id="OU963862">
    <property type="protein sequence ID" value="CAH0382416.1"/>
    <property type="molecule type" value="Genomic_DNA"/>
</dbReference>